<dbReference type="Pfam" id="PF01225">
    <property type="entry name" value="Mur_ligase"/>
    <property type="match status" value="1"/>
</dbReference>
<keyword evidence="5 10" id="KW-0067">ATP-binding</keyword>
<dbReference type="InterPro" id="IPR036615">
    <property type="entry name" value="Mur_ligase_C_dom_sf"/>
</dbReference>
<evidence type="ECO:0000256" key="8">
    <source>
        <dbReference type="ARBA" id="ARBA00023306"/>
    </source>
</evidence>
<organism evidence="15 16">
    <name type="scientific">Candidatus Desulfatibia vada</name>
    <dbReference type="NCBI Taxonomy" id="2841696"/>
    <lineage>
        <taxon>Bacteria</taxon>
        <taxon>Pseudomonadati</taxon>
        <taxon>Thermodesulfobacteriota</taxon>
        <taxon>Desulfobacteria</taxon>
        <taxon>Desulfobacterales</taxon>
        <taxon>Desulfobacterales incertae sedis</taxon>
        <taxon>Candidatus Desulfatibia</taxon>
    </lineage>
</organism>
<dbReference type="GO" id="GO:0071555">
    <property type="term" value="P:cell wall organization"/>
    <property type="evidence" value="ECO:0007669"/>
    <property type="project" value="UniProtKB-KW"/>
</dbReference>
<evidence type="ECO:0000256" key="11">
    <source>
        <dbReference type="RuleBase" id="RU004136"/>
    </source>
</evidence>
<dbReference type="SUPFAM" id="SSF53244">
    <property type="entry name" value="MurD-like peptide ligases, peptide-binding domain"/>
    <property type="match status" value="1"/>
</dbReference>
<dbReference type="HAMAP" id="MF_02019">
    <property type="entry name" value="MurF"/>
    <property type="match status" value="1"/>
</dbReference>
<dbReference type="GO" id="GO:0009252">
    <property type="term" value="P:peptidoglycan biosynthetic process"/>
    <property type="evidence" value="ECO:0007669"/>
    <property type="project" value="UniProtKB-UniRule"/>
</dbReference>
<comment type="similarity">
    <text evidence="10">Belongs to the MurCDEF family. MurF subfamily.</text>
</comment>
<dbReference type="Pfam" id="PF02875">
    <property type="entry name" value="Mur_ligase_C"/>
    <property type="match status" value="1"/>
</dbReference>
<evidence type="ECO:0000256" key="6">
    <source>
        <dbReference type="ARBA" id="ARBA00022960"/>
    </source>
</evidence>
<evidence type="ECO:0000259" key="14">
    <source>
        <dbReference type="Pfam" id="PF08245"/>
    </source>
</evidence>
<comment type="caution">
    <text evidence="15">The sequence shown here is derived from an EMBL/GenBank/DDBJ whole genome shotgun (WGS) entry which is preliminary data.</text>
</comment>
<dbReference type="InterPro" id="IPR035911">
    <property type="entry name" value="MurE/MurF_N"/>
</dbReference>
<dbReference type="InterPro" id="IPR036565">
    <property type="entry name" value="Mur-like_cat_sf"/>
</dbReference>
<comment type="catalytic activity">
    <reaction evidence="10 11">
        <text>D-alanyl-D-alanine + UDP-N-acetyl-alpha-D-muramoyl-L-alanyl-gamma-D-glutamyl-meso-2,6-diaminopimelate + ATP = UDP-N-acetyl-alpha-D-muramoyl-L-alanyl-gamma-D-glutamyl-meso-2,6-diaminopimeloyl-D-alanyl-D-alanine + ADP + phosphate + H(+)</text>
        <dbReference type="Rhea" id="RHEA:28374"/>
        <dbReference type="ChEBI" id="CHEBI:15378"/>
        <dbReference type="ChEBI" id="CHEBI:30616"/>
        <dbReference type="ChEBI" id="CHEBI:43474"/>
        <dbReference type="ChEBI" id="CHEBI:57822"/>
        <dbReference type="ChEBI" id="CHEBI:61386"/>
        <dbReference type="ChEBI" id="CHEBI:83905"/>
        <dbReference type="ChEBI" id="CHEBI:456216"/>
        <dbReference type="EC" id="6.3.2.10"/>
    </reaction>
</comment>
<evidence type="ECO:0000256" key="5">
    <source>
        <dbReference type="ARBA" id="ARBA00022840"/>
    </source>
</evidence>
<evidence type="ECO:0000259" key="12">
    <source>
        <dbReference type="Pfam" id="PF01225"/>
    </source>
</evidence>
<feature type="domain" description="Mur ligase central" evidence="14">
    <location>
        <begin position="120"/>
        <end position="305"/>
    </location>
</feature>
<keyword evidence="8 10" id="KW-0131">Cell cycle</keyword>
<dbReference type="PANTHER" id="PTHR43024:SF1">
    <property type="entry name" value="UDP-N-ACETYLMURAMOYL-TRIPEPTIDE--D-ALANYL-D-ALANINE LIGASE"/>
    <property type="match status" value="1"/>
</dbReference>
<comment type="pathway">
    <text evidence="10 11">Cell wall biogenesis; peptidoglycan biosynthesis.</text>
</comment>
<dbReference type="Proteomes" id="UP000605201">
    <property type="component" value="Unassembled WGS sequence"/>
</dbReference>
<evidence type="ECO:0000256" key="2">
    <source>
        <dbReference type="ARBA" id="ARBA00022598"/>
    </source>
</evidence>
<dbReference type="GO" id="GO:0008360">
    <property type="term" value="P:regulation of cell shape"/>
    <property type="evidence" value="ECO:0007669"/>
    <property type="project" value="UniProtKB-KW"/>
</dbReference>
<comment type="function">
    <text evidence="10 11">Involved in cell wall formation. Catalyzes the final step in the synthesis of UDP-N-acetylmuramoyl-pentapeptide, the precursor of murein.</text>
</comment>
<accession>A0A8J6TPP5</accession>
<reference evidence="15 16" key="1">
    <citation type="submission" date="2020-08" db="EMBL/GenBank/DDBJ databases">
        <title>Bridging the membrane lipid divide: bacteria of the FCB group superphylum have the potential to synthesize archaeal ether lipids.</title>
        <authorList>
            <person name="Villanueva L."/>
            <person name="Von Meijenfeldt F.A.B."/>
            <person name="Westbye A.B."/>
            <person name="Yadav S."/>
            <person name="Hopmans E.C."/>
            <person name="Dutilh B.E."/>
            <person name="Sinninghe Damste J.S."/>
        </authorList>
    </citation>
    <scope>NUCLEOTIDE SEQUENCE [LARGE SCALE GENOMIC DNA]</scope>
    <source>
        <strain evidence="15">NIOZ-UU17</strain>
    </source>
</reference>
<evidence type="ECO:0000313" key="16">
    <source>
        <dbReference type="Proteomes" id="UP000605201"/>
    </source>
</evidence>
<evidence type="ECO:0000259" key="13">
    <source>
        <dbReference type="Pfam" id="PF02875"/>
    </source>
</evidence>
<dbReference type="GO" id="GO:0047480">
    <property type="term" value="F:UDP-N-acetylmuramoyl-tripeptide-D-alanyl-D-alanine ligase activity"/>
    <property type="evidence" value="ECO:0007669"/>
    <property type="project" value="UniProtKB-UniRule"/>
</dbReference>
<keyword evidence="3 10" id="KW-0132">Cell division</keyword>
<dbReference type="InterPro" id="IPR051046">
    <property type="entry name" value="MurCDEF_CellWall_CoF430Synth"/>
</dbReference>
<dbReference type="Pfam" id="PF08245">
    <property type="entry name" value="Mur_ligase_M"/>
    <property type="match status" value="1"/>
</dbReference>
<dbReference type="AlphaFoldDB" id="A0A8J6TPP5"/>
<dbReference type="NCBIfam" id="TIGR01143">
    <property type="entry name" value="murF"/>
    <property type="match status" value="1"/>
</dbReference>
<dbReference type="GO" id="GO:0005524">
    <property type="term" value="F:ATP binding"/>
    <property type="evidence" value="ECO:0007669"/>
    <property type="project" value="UniProtKB-UniRule"/>
</dbReference>
<dbReference type="SUPFAM" id="SSF53623">
    <property type="entry name" value="MurD-like peptide ligases, catalytic domain"/>
    <property type="match status" value="1"/>
</dbReference>
<protein>
    <recommendedName>
        <fullName evidence="10 11">UDP-N-acetylmuramoyl-tripeptide--D-alanyl-D-alanine ligase</fullName>
        <ecNumber evidence="10 11">6.3.2.10</ecNumber>
    </recommendedName>
    <alternativeName>
        <fullName evidence="10">D-alanyl-D-alanine-adding enzyme</fullName>
    </alternativeName>
</protein>
<dbReference type="Gene3D" id="3.40.1390.10">
    <property type="entry name" value="MurE/MurF, N-terminal domain"/>
    <property type="match status" value="1"/>
</dbReference>
<evidence type="ECO:0000256" key="7">
    <source>
        <dbReference type="ARBA" id="ARBA00022984"/>
    </source>
</evidence>
<name>A0A8J6TPP5_9BACT</name>
<keyword evidence="4 10" id="KW-0547">Nucleotide-binding</keyword>
<dbReference type="SUPFAM" id="SSF63418">
    <property type="entry name" value="MurE/MurF N-terminal domain"/>
    <property type="match status" value="1"/>
</dbReference>
<keyword evidence="6 10" id="KW-0133">Cell shape</keyword>
<keyword evidence="7 10" id="KW-0573">Peptidoglycan synthesis</keyword>
<dbReference type="InterPro" id="IPR013221">
    <property type="entry name" value="Mur_ligase_cen"/>
</dbReference>
<comment type="subcellular location">
    <subcellularLocation>
        <location evidence="10 11">Cytoplasm</location>
    </subcellularLocation>
</comment>
<evidence type="ECO:0000256" key="9">
    <source>
        <dbReference type="ARBA" id="ARBA00023316"/>
    </source>
</evidence>
<evidence type="ECO:0000313" key="15">
    <source>
        <dbReference type="EMBL" id="MBC8431183.1"/>
    </source>
</evidence>
<dbReference type="GO" id="GO:0051301">
    <property type="term" value="P:cell division"/>
    <property type="evidence" value="ECO:0007669"/>
    <property type="project" value="UniProtKB-KW"/>
</dbReference>
<evidence type="ECO:0000256" key="4">
    <source>
        <dbReference type="ARBA" id="ARBA00022741"/>
    </source>
</evidence>
<proteinExistence type="inferred from homology"/>
<dbReference type="Gene3D" id="3.90.190.20">
    <property type="entry name" value="Mur ligase, C-terminal domain"/>
    <property type="match status" value="1"/>
</dbReference>
<feature type="binding site" evidence="10">
    <location>
        <begin position="122"/>
        <end position="128"/>
    </location>
    <ligand>
        <name>ATP</name>
        <dbReference type="ChEBI" id="CHEBI:30616"/>
    </ligand>
</feature>
<dbReference type="InterPro" id="IPR004101">
    <property type="entry name" value="Mur_ligase_C"/>
</dbReference>
<dbReference type="InterPro" id="IPR000713">
    <property type="entry name" value="Mur_ligase_N"/>
</dbReference>
<dbReference type="Gene3D" id="3.40.1190.10">
    <property type="entry name" value="Mur-like, catalytic domain"/>
    <property type="match status" value="1"/>
</dbReference>
<gene>
    <name evidence="10" type="primary">murF</name>
    <name evidence="15" type="ORF">H8D96_04615</name>
</gene>
<dbReference type="UniPathway" id="UPA00219"/>
<keyword evidence="1 10" id="KW-0963">Cytoplasm</keyword>
<feature type="domain" description="Mur ligase N-terminal catalytic" evidence="12">
    <location>
        <begin position="30"/>
        <end position="108"/>
    </location>
</feature>
<evidence type="ECO:0000256" key="1">
    <source>
        <dbReference type="ARBA" id="ARBA00022490"/>
    </source>
</evidence>
<keyword evidence="2 10" id="KW-0436">Ligase</keyword>
<dbReference type="EMBL" id="JACNIG010000120">
    <property type="protein sequence ID" value="MBC8431183.1"/>
    <property type="molecule type" value="Genomic_DNA"/>
</dbReference>
<dbReference type="PANTHER" id="PTHR43024">
    <property type="entry name" value="UDP-N-ACETYLMURAMOYL-TRIPEPTIDE--D-ALANYL-D-ALANINE LIGASE"/>
    <property type="match status" value="1"/>
</dbReference>
<dbReference type="EC" id="6.3.2.10" evidence="10 11"/>
<evidence type="ECO:0000256" key="10">
    <source>
        <dbReference type="HAMAP-Rule" id="MF_02019"/>
    </source>
</evidence>
<dbReference type="InterPro" id="IPR005863">
    <property type="entry name" value="UDP-N-AcMur_synth"/>
</dbReference>
<sequence>MTKPIPWTTAEILEAVEGNLLCGDINRVFAGVSIDSRRIAADDLFVAIKGDVHDGHSFAGDVIADGVAGIIINNDKAAALPGQLCQKKGLVCVTVTDTTKALGNLAAFQRQRSNASVVAITGSNGKTTTRTMTAAVVAQCFSTLTTSGNLNNEIGLPLTLLNLNLHHQWAVVELGMNRPGEIERLGAICSPQIGLITNIGPAHLEGLGSIDAVMRAKGELLTKIKPAGTAVLNADDPKLLQLADQTSANVVLFGLSKKAQIRGRSIRKKGLGLSFTLQMPSESISIDIETPGRFMVSNALAAAAVGYLLGASARQIKTGLESFVPVQGRLNIHKTHKGIYIIDDTYNANPGSMSAAIETLKSSKGGGRGVMVIGDMLELGQHSESLHHKIGILCAKSKISRVYATGKFAESVAAGARKEDMNSGNIILGTKEAIYESIIDWLDPGDWVLVKGSRSMAMEKIVEKLLEWANG</sequence>
<dbReference type="GO" id="GO:0005737">
    <property type="term" value="C:cytoplasm"/>
    <property type="evidence" value="ECO:0007669"/>
    <property type="project" value="UniProtKB-SubCell"/>
</dbReference>
<evidence type="ECO:0000256" key="3">
    <source>
        <dbReference type="ARBA" id="ARBA00022618"/>
    </source>
</evidence>
<feature type="domain" description="Mur ligase C-terminal" evidence="13">
    <location>
        <begin position="328"/>
        <end position="454"/>
    </location>
</feature>
<keyword evidence="9 10" id="KW-0961">Cell wall biogenesis/degradation</keyword>